<evidence type="ECO:0000313" key="3">
    <source>
        <dbReference type="EMBL" id="GHF92800.1"/>
    </source>
</evidence>
<protein>
    <recommendedName>
        <fullName evidence="5">PEP-CTERM sorting domain-containing protein</fullName>
    </recommendedName>
</protein>
<dbReference type="Proteomes" id="UP000623842">
    <property type="component" value="Unassembled WGS sequence"/>
</dbReference>
<feature type="signal peptide" evidence="2">
    <location>
        <begin position="1"/>
        <end position="18"/>
    </location>
</feature>
<keyword evidence="1" id="KW-0472">Membrane</keyword>
<evidence type="ECO:0000256" key="2">
    <source>
        <dbReference type="SAM" id="SignalP"/>
    </source>
</evidence>
<feature type="transmembrane region" description="Helical" evidence="1">
    <location>
        <begin position="166"/>
        <end position="182"/>
    </location>
</feature>
<keyword evidence="1" id="KW-0812">Transmembrane</keyword>
<gene>
    <name evidence="3" type="ORF">GCM10017161_21250</name>
</gene>
<reference evidence="3" key="2">
    <citation type="submission" date="2020-09" db="EMBL/GenBank/DDBJ databases">
        <authorList>
            <person name="Sun Q."/>
            <person name="Kim S."/>
        </authorList>
    </citation>
    <scope>NUCLEOTIDE SEQUENCE</scope>
    <source>
        <strain evidence="3">KCTC 42731</strain>
    </source>
</reference>
<keyword evidence="2" id="KW-0732">Signal</keyword>
<evidence type="ECO:0000256" key="1">
    <source>
        <dbReference type="SAM" id="Phobius"/>
    </source>
</evidence>
<organism evidence="3 4">
    <name type="scientific">Thalassotalea marina</name>
    <dbReference type="NCBI Taxonomy" id="1673741"/>
    <lineage>
        <taxon>Bacteria</taxon>
        <taxon>Pseudomonadati</taxon>
        <taxon>Pseudomonadota</taxon>
        <taxon>Gammaproteobacteria</taxon>
        <taxon>Alteromonadales</taxon>
        <taxon>Colwelliaceae</taxon>
        <taxon>Thalassotalea</taxon>
    </lineage>
</organism>
<dbReference type="EMBL" id="BNCK01000004">
    <property type="protein sequence ID" value="GHF92800.1"/>
    <property type="molecule type" value="Genomic_DNA"/>
</dbReference>
<keyword evidence="1" id="KW-1133">Transmembrane helix</keyword>
<comment type="caution">
    <text evidence="3">The sequence shown here is derived from an EMBL/GenBank/DDBJ whole genome shotgun (WGS) entry which is preliminary data.</text>
</comment>
<accession>A0A919EKP4</accession>
<dbReference type="RefSeq" id="WP_189770188.1">
    <property type="nucleotide sequence ID" value="NZ_BNCK01000004.1"/>
</dbReference>
<keyword evidence="4" id="KW-1185">Reference proteome</keyword>
<feature type="chain" id="PRO_5036745192" description="PEP-CTERM sorting domain-containing protein" evidence="2">
    <location>
        <begin position="19"/>
        <end position="190"/>
    </location>
</feature>
<dbReference type="AlphaFoldDB" id="A0A919EKP4"/>
<proteinExistence type="predicted"/>
<name>A0A919EKP4_9GAMM</name>
<evidence type="ECO:0008006" key="5">
    <source>
        <dbReference type="Google" id="ProtNLM"/>
    </source>
</evidence>
<sequence length="190" mass="20783">MKKLIGMLVLFISFCSQATLITLTFDKAQYQQGELIQGQLIAHDLNDTLGGFAGEIAFDHNQLALETWQFGSGFDDGFGSYSFADDSISGRLSLEDYADFFADEVVIASKQGTSFVLASFTFTAVTLGVHSVSLLNGLELISFDNATIESFSQMSTNFSVVTVDEPHVGLLFALTLVAVFFSRSRRRTLL</sequence>
<evidence type="ECO:0000313" key="4">
    <source>
        <dbReference type="Proteomes" id="UP000623842"/>
    </source>
</evidence>
<reference evidence="3" key="1">
    <citation type="journal article" date="2014" name="Int. J. Syst. Evol. Microbiol.">
        <title>Complete genome sequence of Corynebacterium casei LMG S-19264T (=DSM 44701T), isolated from a smear-ripened cheese.</title>
        <authorList>
            <consortium name="US DOE Joint Genome Institute (JGI-PGF)"/>
            <person name="Walter F."/>
            <person name="Albersmeier A."/>
            <person name="Kalinowski J."/>
            <person name="Ruckert C."/>
        </authorList>
    </citation>
    <scope>NUCLEOTIDE SEQUENCE</scope>
    <source>
        <strain evidence="3">KCTC 42731</strain>
    </source>
</reference>